<feature type="transmembrane region" description="Helical" evidence="5">
    <location>
        <begin position="12"/>
        <end position="34"/>
    </location>
</feature>
<evidence type="ECO:0000256" key="4">
    <source>
        <dbReference type="ARBA" id="ARBA00023136"/>
    </source>
</evidence>
<evidence type="ECO:0000256" key="1">
    <source>
        <dbReference type="ARBA" id="ARBA00004141"/>
    </source>
</evidence>
<name>A0A160U0L8_9ZZZZ</name>
<evidence type="ECO:0000256" key="2">
    <source>
        <dbReference type="ARBA" id="ARBA00022692"/>
    </source>
</evidence>
<dbReference type="InterPro" id="IPR007267">
    <property type="entry name" value="GtrA_DPMS_TM"/>
</dbReference>
<evidence type="ECO:0000259" key="6">
    <source>
        <dbReference type="Pfam" id="PF04138"/>
    </source>
</evidence>
<feature type="domain" description="GtrA/DPMS transmembrane" evidence="6">
    <location>
        <begin position="15"/>
        <end position="134"/>
    </location>
</feature>
<dbReference type="GO" id="GO:0016020">
    <property type="term" value="C:membrane"/>
    <property type="evidence" value="ECO:0007669"/>
    <property type="project" value="UniProtKB-SubCell"/>
</dbReference>
<keyword evidence="3 5" id="KW-1133">Transmembrane helix</keyword>
<feature type="transmembrane region" description="Helical" evidence="5">
    <location>
        <begin position="81"/>
        <end position="102"/>
    </location>
</feature>
<proteinExistence type="predicted"/>
<protein>
    <recommendedName>
        <fullName evidence="6">GtrA/DPMS transmembrane domain-containing protein</fullName>
    </recommendedName>
</protein>
<dbReference type="AlphaFoldDB" id="A0A160U0L8"/>
<dbReference type="GO" id="GO:0000271">
    <property type="term" value="P:polysaccharide biosynthetic process"/>
    <property type="evidence" value="ECO:0007669"/>
    <property type="project" value="InterPro"/>
</dbReference>
<sequence length="137" mass="14660">MKPPLSSLLSRPAVRYGLASIAAFGMDLALTMALRLGGQLSLTLSAAIAFIVTGLVFYFVHEFWTFGHDSSTVSSGRLVRNLTSLGAAFCVRVGIIGALELMRSPGPLLALVYFGLGAAASLTVNFLINKYWVFTRT</sequence>
<evidence type="ECO:0000313" key="7">
    <source>
        <dbReference type="EMBL" id="CUS57675.1"/>
    </source>
</evidence>
<evidence type="ECO:0000256" key="5">
    <source>
        <dbReference type="SAM" id="Phobius"/>
    </source>
</evidence>
<keyword evidence="4 5" id="KW-0472">Membrane</keyword>
<evidence type="ECO:0000256" key="3">
    <source>
        <dbReference type="ARBA" id="ARBA00022989"/>
    </source>
</evidence>
<gene>
    <name evidence="7" type="ORF">MGWOODY_Hyp2371</name>
</gene>
<comment type="subcellular location">
    <subcellularLocation>
        <location evidence="1">Membrane</location>
        <topology evidence="1">Multi-pass membrane protein</topology>
    </subcellularLocation>
</comment>
<organism evidence="7">
    <name type="scientific">hydrothermal vent metagenome</name>
    <dbReference type="NCBI Taxonomy" id="652676"/>
    <lineage>
        <taxon>unclassified sequences</taxon>
        <taxon>metagenomes</taxon>
        <taxon>ecological metagenomes</taxon>
    </lineage>
</organism>
<feature type="transmembrane region" description="Helical" evidence="5">
    <location>
        <begin position="40"/>
        <end position="60"/>
    </location>
</feature>
<dbReference type="Pfam" id="PF04138">
    <property type="entry name" value="GtrA_DPMS_TM"/>
    <property type="match status" value="1"/>
</dbReference>
<keyword evidence="2 5" id="KW-0812">Transmembrane</keyword>
<dbReference type="EMBL" id="CZQD01000046">
    <property type="protein sequence ID" value="CUS57675.1"/>
    <property type="molecule type" value="Genomic_DNA"/>
</dbReference>
<feature type="transmembrane region" description="Helical" evidence="5">
    <location>
        <begin position="108"/>
        <end position="128"/>
    </location>
</feature>
<reference evidence="7" key="1">
    <citation type="submission" date="2015-10" db="EMBL/GenBank/DDBJ databases">
        <authorList>
            <person name="Gilbert D.G."/>
        </authorList>
    </citation>
    <scope>NUCLEOTIDE SEQUENCE</scope>
</reference>
<accession>A0A160U0L8</accession>